<keyword evidence="3" id="KW-1185">Reference proteome</keyword>
<dbReference type="EMBL" id="CAQQ02044163">
    <property type="status" value="NOT_ANNOTATED_CDS"/>
    <property type="molecule type" value="Genomic_DNA"/>
</dbReference>
<dbReference type="Proteomes" id="UP000015102">
    <property type="component" value="Unassembled WGS sequence"/>
</dbReference>
<accession>T1GSF6</accession>
<proteinExistence type="predicted"/>
<feature type="transmembrane region" description="Helical" evidence="1">
    <location>
        <begin position="12"/>
        <end position="29"/>
    </location>
</feature>
<evidence type="ECO:0000313" key="3">
    <source>
        <dbReference type="Proteomes" id="UP000015102"/>
    </source>
</evidence>
<sequence length="175" mass="20502">MAINSSSEIYEAFNVVRFFVLSSGLFLCSRSSSGTISNSKLSIIILFFFYILYLISFGITFKDTLEFMETFFNSEMAMKTILFYPLANIFYVTAIFLTTFVNRGKMVRLIALIVNLDKCGLRIHYKKVVVFSSYFVVFITLYFVLYFLYDLFVTKWPYCRNWPIEFRSTTLGVIH</sequence>
<dbReference type="AlphaFoldDB" id="T1GSF6"/>
<name>T1GSF6_MEGSC</name>
<keyword evidence="1" id="KW-0812">Transmembrane</keyword>
<protein>
    <submittedName>
        <fullName evidence="2">Uncharacterized protein</fullName>
    </submittedName>
</protein>
<reference evidence="3" key="1">
    <citation type="submission" date="2013-02" db="EMBL/GenBank/DDBJ databases">
        <authorList>
            <person name="Hughes D."/>
        </authorList>
    </citation>
    <scope>NUCLEOTIDE SEQUENCE</scope>
    <source>
        <strain>Durham</strain>
        <strain evidence="3">NC isolate 2 -- Noor lab</strain>
    </source>
</reference>
<reference evidence="2" key="2">
    <citation type="submission" date="2015-06" db="UniProtKB">
        <authorList>
            <consortium name="EnsemblMetazoa"/>
        </authorList>
    </citation>
    <scope>IDENTIFICATION</scope>
</reference>
<feature type="transmembrane region" description="Helical" evidence="1">
    <location>
        <begin position="81"/>
        <end position="101"/>
    </location>
</feature>
<keyword evidence="1" id="KW-1133">Transmembrane helix</keyword>
<organism evidence="2 3">
    <name type="scientific">Megaselia scalaris</name>
    <name type="common">Humpbacked fly</name>
    <name type="synonym">Phora scalaris</name>
    <dbReference type="NCBI Taxonomy" id="36166"/>
    <lineage>
        <taxon>Eukaryota</taxon>
        <taxon>Metazoa</taxon>
        <taxon>Ecdysozoa</taxon>
        <taxon>Arthropoda</taxon>
        <taxon>Hexapoda</taxon>
        <taxon>Insecta</taxon>
        <taxon>Pterygota</taxon>
        <taxon>Neoptera</taxon>
        <taxon>Endopterygota</taxon>
        <taxon>Diptera</taxon>
        <taxon>Brachycera</taxon>
        <taxon>Muscomorpha</taxon>
        <taxon>Platypezoidea</taxon>
        <taxon>Phoridae</taxon>
        <taxon>Megaseliini</taxon>
        <taxon>Megaselia</taxon>
    </lineage>
</organism>
<dbReference type="EnsemblMetazoa" id="MESCA006611-RA">
    <property type="protein sequence ID" value="MESCA006611-PA"/>
    <property type="gene ID" value="MESCA006611"/>
</dbReference>
<evidence type="ECO:0000313" key="2">
    <source>
        <dbReference type="EnsemblMetazoa" id="MESCA006611-PA"/>
    </source>
</evidence>
<dbReference type="HOGENOM" id="CLU_1534308_0_0_1"/>
<feature type="transmembrane region" description="Helical" evidence="1">
    <location>
        <begin position="128"/>
        <end position="149"/>
    </location>
</feature>
<evidence type="ECO:0000256" key="1">
    <source>
        <dbReference type="SAM" id="Phobius"/>
    </source>
</evidence>
<keyword evidence="1" id="KW-0472">Membrane</keyword>
<feature type="transmembrane region" description="Helical" evidence="1">
    <location>
        <begin position="41"/>
        <end position="61"/>
    </location>
</feature>